<dbReference type="EMBL" id="CP071446">
    <property type="protein sequence ID" value="QTA37269.1"/>
    <property type="molecule type" value="Genomic_DNA"/>
</dbReference>
<name>A0ABX7S4A8_9BACT</name>
<protein>
    <submittedName>
        <fullName evidence="2">Uncharacterized protein</fullName>
    </submittedName>
</protein>
<evidence type="ECO:0000256" key="1">
    <source>
        <dbReference type="SAM" id="Phobius"/>
    </source>
</evidence>
<dbReference type="Proteomes" id="UP000671862">
    <property type="component" value="Chromosome"/>
</dbReference>
<accession>A0ABX7S4A8</accession>
<dbReference type="RefSeq" id="WP_207565994.1">
    <property type="nucleotide sequence ID" value="NZ_CP071446.1"/>
</dbReference>
<evidence type="ECO:0000313" key="2">
    <source>
        <dbReference type="EMBL" id="QTA37269.1"/>
    </source>
</evidence>
<keyword evidence="1" id="KW-0812">Transmembrane</keyword>
<feature type="transmembrane region" description="Helical" evidence="1">
    <location>
        <begin position="7"/>
        <end position="27"/>
    </location>
</feature>
<sequence>MKASVKMIFVLYMNFLVIITYGNLTVLNESVTFFEKSETSVLLLTEYNQSPPNILRECNESITEPLKQCICTEKRYIPGHMDTTCMAHCTTGCEIARIKGKIAYYACIASCHVACWVPGNYQCFKIECKTIYPCNSNN</sequence>
<gene>
    <name evidence="2" type="ORF">JYK00_05865</name>
</gene>
<reference evidence="2 3" key="1">
    <citation type="submission" date="2021-03" db="EMBL/GenBank/DDBJ databases">
        <title>Thermosipho ferrireducens sp.nov., an anaerobic thermophilic iron-reducing bacterium isolated from a deep-sea hydrothermal sulfide deposits.</title>
        <authorList>
            <person name="Zeng X."/>
            <person name="Chen Y."/>
            <person name="Shao Z."/>
        </authorList>
    </citation>
    <scope>NUCLEOTIDE SEQUENCE [LARGE SCALE GENOMIC DNA]</scope>
    <source>
        <strain evidence="2 3">JL129W03</strain>
    </source>
</reference>
<organism evidence="2 3">
    <name type="scientific">Thermosipho ferrireducens</name>
    <dbReference type="NCBI Taxonomy" id="2571116"/>
    <lineage>
        <taxon>Bacteria</taxon>
        <taxon>Thermotogati</taxon>
        <taxon>Thermotogota</taxon>
        <taxon>Thermotogae</taxon>
        <taxon>Thermotogales</taxon>
        <taxon>Fervidobacteriaceae</taxon>
        <taxon>Thermosipho</taxon>
    </lineage>
</organism>
<evidence type="ECO:0000313" key="3">
    <source>
        <dbReference type="Proteomes" id="UP000671862"/>
    </source>
</evidence>
<keyword evidence="1" id="KW-1133">Transmembrane helix</keyword>
<keyword evidence="1" id="KW-0472">Membrane</keyword>
<proteinExistence type="predicted"/>
<keyword evidence="3" id="KW-1185">Reference proteome</keyword>